<gene>
    <name evidence="3" type="ORF">IMZ08_14060</name>
</gene>
<dbReference type="EMBL" id="JADCLJ010000021">
    <property type="protein sequence ID" value="MBE4909187.1"/>
    <property type="molecule type" value="Genomic_DNA"/>
</dbReference>
<comment type="caution">
    <text evidence="3">The sequence shown here is derived from an EMBL/GenBank/DDBJ whole genome shotgun (WGS) entry which is preliminary data.</text>
</comment>
<keyword evidence="1" id="KW-0472">Membrane</keyword>
<protein>
    <recommendedName>
        <fullName evidence="2">DUF6199 domain-containing protein</fullName>
    </recommendedName>
</protein>
<accession>A0ABR9QL10</accession>
<sequence>MFVLGNILILIGLFMIVNPSIFWKITESWKSSQASDPSGLYIWSTRFGGVMFTIVGISTVVIAFL</sequence>
<dbReference type="InterPro" id="IPR045679">
    <property type="entry name" value="DUF6199"/>
</dbReference>
<organism evidence="3 4">
    <name type="scientific">Litchfieldia luteola</name>
    <dbReference type="NCBI Taxonomy" id="682179"/>
    <lineage>
        <taxon>Bacteria</taxon>
        <taxon>Bacillati</taxon>
        <taxon>Bacillota</taxon>
        <taxon>Bacilli</taxon>
        <taxon>Bacillales</taxon>
        <taxon>Bacillaceae</taxon>
        <taxon>Litchfieldia</taxon>
    </lineage>
</organism>
<name>A0ABR9QL10_9BACI</name>
<feature type="transmembrane region" description="Helical" evidence="1">
    <location>
        <begin position="45"/>
        <end position="64"/>
    </location>
</feature>
<reference evidence="3 4" key="1">
    <citation type="submission" date="2020-10" db="EMBL/GenBank/DDBJ databases">
        <title>Bacillus sp. HD4P25, an endophyte from a halophyte.</title>
        <authorList>
            <person name="Sun J.-Q."/>
        </authorList>
    </citation>
    <scope>NUCLEOTIDE SEQUENCE [LARGE SCALE GENOMIC DNA]</scope>
    <source>
        <strain evidence="3 4">YIM 93174</strain>
    </source>
</reference>
<evidence type="ECO:0000259" key="2">
    <source>
        <dbReference type="Pfam" id="PF19701"/>
    </source>
</evidence>
<feature type="domain" description="DUF6199" evidence="2">
    <location>
        <begin position="6"/>
        <end position="62"/>
    </location>
</feature>
<keyword evidence="4" id="KW-1185">Reference proteome</keyword>
<evidence type="ECO:0000256" key="1">
    <source>
        <dbReference type="SAM" id="Phobius"/>
    </source>
</evidence>
<proteinExistence type="predicted"/>
<evidence type="ECO:0000313" key="3">
    <source>
        <dbReference type="EMBL" id="MBE4909187.1"/>
    </source>
</evidence>
<dbReference type="Pfam" id="PF19701">
    <property type="entry name" value="DUF6199"/>
    <property type="match status" value="1"/>
</dbReference>
<feature type="transmembrane region" description="Helical" evidence="1">
    <location>
        <begin position="7"/>
        <end position="25"/>
    </location>
</feature>
<evidence type="ECO:0000313" key="4">
    <source>
        <dbReference type="Proteomes" id="UP001516662"/>
    </source>
</evidence>
<dbReference type="Proteomes" id="UP001516662">
    <property type="component" value="Unassembled WGS sequence"/>
</dbReference>
<keyword evidence="1" id="KW-1133">Transmembrane helix</keyword>
<keyword evidence="1" id="KW-0812">Transmembrane</keyword>
<dbReference type="RefSeq" id="WP_193537567.1">
    <property type="nucleotide sequence ID" value="NZ_JADCLJ010000021.1"/>
</dbReference>